<evidence type="ECO:0000256" key="1">
    <source>
        <dbReference type="ARBA" id="ARBA00005534"/>
    </source>
</evidence>
<dbReference type="Proteomes" id="UP000753961">
    <property type="component" value="Unassembled WGS sequence"/>
</dbReference>
<evidence type="ECO:0000313" key="2">
    <source>
        <dbReference type="EMBL" id="MBY5957827.1"/>
    </source>
</evidence>
<comment type="similarity">
    <text evidence="1">Belongs to the UPF0047 family.</text>
</comment>
<dbReference type="SUPFAM" id="SSF111038">
    <property type="entry name" value="YjbQ-like"/>
    <property type="match status" value="1"/>
</dbReference>
<gene>
    <name evidence="2" type="ORF">KUV50_06785</name>
</gene>
<dbReference type="PANTHER" id="PTHR30615:SF8">
    <property type="entry name" value="UPF0047 PROTEIN C4A8.02C"/>
    <property type="match status" value="1"/>
</dbReference>
<organism evidence="2 3">
    <name type="scientific">Membranihabitans marinus</name>
    <dbReference type="NCBI Taxonomy" id="1227546"/>
    <lineage>
        <taxon>Bacteria</taxon>
        <taxon>Pseudomonadati</taxon>
        <taxon>Bacteroidota</taxon>
        <taxon>Saprospiria</taxon>
        <taxon>Saprospirales</taxon>
        <taxon>Saprospiraceae</taxon>
        <taxon>Membranihabitans</taxon>
    </lineage>
</organism>
<name>A0A953HY25_9BACT</name>
<dbReference type="InterPro" id="IPR035917">
    <property type="entry name" value="YjbQ-like_sf"/>
</dbReference>
<dbReference type="PANTHER" id="PTHR30615">
    <property type="entry name" value="UNCHARACTERIZED PROTEIN YJBQ-RELATED"/>
    <property type="match status" value="1"/>
</dbReference>
<proteinExistence type="inferred from homology"/>
<dbReference type="NCBIfam" id="TIGR00149">
    <property type="entry name" value="TIGR00149_YjbQ"/>
    <property type="match status" value="1"/>
</dbReference>
<comment type="caution">
    <text evidence="2">The sequence shown here is derived from an EMBL/GenBank/DDBJ whole genome shotgun (WGS) entry which is preliminary data.</text>
</comment>
<keyword evidence="3" id="KW-1185">Reference proteome</keyword>
<dbReference type="AlphaFoldDB" id="A0A953HY25"/>
<dbReference type="Gene3D" id="2.60.120.460">
    <property type="entry name" value="YjbQ-like"/>
    <property type="match status" value="1"/>
</dbReference>
<dbReference type="RefSeq" id="WP_222579348.1">
    <property type="nucleotide sequence ID" value="NZ_JAHVHU010000006.1"/>
</dbReference>
<protein>
    <submittedName>
        <fullName evidence="2">Secondary thiamine-phosphate synthase enzyme YjbQ</fullName>
    </submittedName>
</protein>
<dbReference type="Pfam" id="PF01894">
    <property type="entry name" value="YjbQ"/>
    <property type="match status" value="1"/>
</dbReference>
<dbReference type="PIRSF" id="PIRSF004681">
    <property type="entry name" value="UCP004681"/>
    <property type="match status" value="1"/>
</dbReference>
<evidence type="ECO:0000313" key="3">
    <source>
        <dbReference type="Proteomes" id="UP000753961"/>
    </source>
</evidence>
<dbReference type="EMBL" id="JAHVHU010000006">
    <property type="protein sequence ID" value="MBY5957827.1"/>
    <property type="molecule type" value="Genomic_DNA"/>
</dbReference>
<sequence>MITQTQLTLPALGRGFHIVTDDIVKALPNLPDQGILHLFMKHTSAGLCINENADPTVLEDFETLFNHLVPENFPNLKHTIEGPDDMPAHVKSVLCGDSVSIPITDGRLNLGTWQGIYYCEFRNQRHSRKIIATIYS</sequence>
<dbReference type="InterPro" id="IPR001602">
    <property type="entry name" value="UPF0047_YjbQ-like"/>
</dbReference>
<reference evidence="2" key="1">
    <citation type="submission" date="2021-06" db="EMBL/GenBank/DDBJ databases">
        <title>44 bacteria genomes isolated from Dapeng, Shenzhen.</title>
        <authorList>
            <person name="Zheng W."/>
            <person name="Yu S."/>
            <person name="Huang Y."/>
        </authorList>
    </citation>
    <scope>NUCLEOTIDE SEQUENCE</scope>
    <source>
        <strain evidence="2">DP5N28-2</strain>
    </source>
</reference>
<accession>A0A953HY25</accession>
<dbReference type="PROSITE" id="PS01314">
    <property type="entry name" value="UPF0047"/>
    <property type="match status" value="1"/>
</dbReference>